<keyword evidence="1" id="KW-0472">Membrane</keyword>
<evidence type="ECO:0000313" key="2">
    <source>
        <dbReference type="EMBL" id="PWA08718.1"/>
    </source>
</evidence>
<accession>A0A2U1JV62</accession>
<proteinExistence type="predicted"/>
<evidence type="ECO:0008006" key="4">
    <source>
        <dbReference type="Google" id="ProtNLM"/>
    </source>
</evidence>
<dbReference type="AlphaFoldDB" id="A0A2U1JV62"/>
<reference evidence="2 3" key="1">
    <citation type="submission" date="2018-04" db="EMBL/GenBank/DDBJ databases">
        <title>Flavobacterium sp. nov., isolated from glacier ice.</title>
        <authorList>
            <person name="Liu Q."/>
            <person name="Xin Y.-H."/>
        </authorList>
    </citation>
    <scope>NUCLEOTIDE SEQUENCE [LARGE SCALE GENOMIC DNA]</scope>
    <source>
        <strain evidence="2 3">LB2P30</strain>
    </source>
</reference>
<protein>
    <recommendedName>
        <fullName evidence="4">DUF2892 domain-containing protein</fullName>
    </recommendedName>
</protein>
<feature type="transmembrane region" description="Helical" evidence="1">
    <location>
        <begin position="34"/>
        <end position="53"/>
    </location>
</feature>
<keyword evidence="1" id="KW-1133">Transmembrane helix</keyword>
<evidence type="ECO:0000313" key="3">
    <source>
        <dbReference type="Proteomes" id="UP000245618"/>
    </source>
</evidence>
<gene>
    <name evidence="2" type="ORF">DB891_10865</name>
</gene>
<evidence type="ECO:0000256" key="1">
    <source>
        <dbReference type="SAM" id="Phobius"/>
    </source>
</evidence>
<dbReference type="OrthoDB" id="1049592at2"/>
<organism evidence="2 3">
    <name type="scientific">Flavobacterium laiguense</name>
    <dbReference type="NCBI Taxonomy" id="2169409"/>
    <lineage>
        <taxon>Bacteria</taxon>
        <taxon>Pseudomonadati</taxon>
        <taxon>Bacteroidota</taxon>
        <taxon>Flavobacteriia</taxon>
        <taxon>Flavobacteriales</taxon>
        <taxon>Flavobacteriaceae</taxon>
        <taxon>Flavobacterium</taxon>
    </lineage>
</organism>
<keyword evidence="3" id="KW-1185">Reference proteome</keyword>
<dbReference type="EMBL" id="QCZH01000011">
    <property type="protein sequence ID" value="PWA08718.1"/>
    <property type="molecule type" value="Genomic_DNA"/>
</dbReference>
<keyword evidence="1" id="KW-0812">Transmembrane</keyword>
<dbReference type="RefSeq" id="WP_116763425.1">
    <property type="nucleotide sequence ID" value="NZ_QCZH01000011.1"/>
</dbReference>
<dbReference type="Proteomes" id="UP000245618">
    <property type="component" value="Unassembled WGS sequence"/>
</dbReference>
<sequence>MKDLLFSNWHVMRIFRLAFGIFLFAQAYNTHEWFFIAFGLFFFVQAIFNTGCGPKGCAVPRKK</sequence>
<name>A0A2U1JV62_9FLAO</name>
<feature type="transmembrane region" description="Helical" evidence="1">
    <location>
        <begin position="12"/>
        <end position="28"/>
    </location>
</feature>
<comment type="caution">
    <text evidence="2">The sequence shown here is derived from an EMBL/GenBank/DDBJ whole genome shotgun (WGS) entry which is preliminary data.</text>
</comment>